<keyword evidence="4" id="KW-1185">Reference proteome</keyword>
<sequence>MGAALSPVELVLPWESGEGEDRRFGMILAAMLALFLVVAVAVPLIEVPDLALEEPDAEPEVLARVLIEEKELPKPEPVEPKPKEKPKPKPKPKDLPPVPAQAVQVEPIDLQQQARDDALAAGVLAFKDDLMDMRDTLDVDDLDRAQTSRGETAAAQVERSVITANTAGSGGITTADLSRDAGGPALSGREATKVHSNIADDASANANAAGSANSRGKGQSASLGGRSDAAIRQVMDRNKGAIFAVYNRALREDPLLQGKLVFEMVIEPDGRISSLTLVSSELQDADLTQKILTRIRMINFGTQNVRATRVNYAFDFLPYG</sequence>
<feature type="region of interest" description="Disordered" evidence="1">
    <location>
        <begin position="205"/>
        <end position="226"/>
    </location>
</feature>
<feature type="compositionally biased region" description="Low complexity" evidence="1">
    <location>
        <begin position="205"/>
        <end position="214"/>
    </location>
</feature>
<organism evidence="3 4">
    <name type="scientific">Mangrovimicrobium sediminis</name>
    <dbReference type="NCBI Taxonomy" id="2562682"/>
    <lineage>
        <taxon>Bacteria</taxon>
        <taxon>Pseudomonadati</taxon>
        <taxon>Pseudomonadota</taxon>
        <taxon>Gammaproteobacteria</taxon>
        <taxon>Cellvibrionales</taxon>
        <taxon>Halieaceae</taxon>
        <taxon>Mangrovimicrobium</taxon>
    </lineage>
</organism>
<keyword evidence="2" id="KW-0812">Transmembrane</keyword>
<dbReference type="RefSeq" id="WP_135440887.1">
    <property type="nucleotide sequence ID" value="NZ_SRLE01000002.1"/>
</dbReference>
<feature type="region of interest" description="Disordered" evidence="1">
    <location>
        <begin position="73"/>
        <end position="99"/>
    </location>
</feature>
<feature type="region of interest" description="Disordered" evidence="1">
    <location>
        <begin position="168"/>
        <end position="193"/>
    </location>
</feature>
<keyword evidence="2" id="KW-0472">Membrane</keyword>
<reference evidence="3 4" key="1">
    <citation type="submission" date="2019-04" db="EMBL/GenBank/DDBJ databases">
        <title>Taxonomy of novel Haliea sp. from mangrove soil of West Coast of India.</title>
        <authorList>
            <person name="Verma A."/>
            <person name="Kumar P."/>
            <person name="Krishnamurthi S."/>
        </authorList>
    </citation>
    <scope>NUCLEOTIDE SEQUENCE [LARGE SCALE GENOMIC DNA]</scope>
    <source>
        <strain evidence="3 4">SAOS-164</strain>
    </source>
</reference>
<dbReference type="AlphaFoldDB" id="A0A4Z0M8L5"/>
<comment type="caution">
    <text evidence="3">The sequence shown here is derived from an EMBL/GenBank/DDBJ whole genome shotgun (WGS) entry which is preliminary data.</text>
</comment>
<dbReference type="NCBIfam" id="NF033768">
    <property type="entry name" value="myxo_SS_tail"/>
    <property type="match status" value="1"/>
</dbReference>
<evidence type="ECO:0000313" key="3">
    <source>
        <dbReference type="EMBL" id="TGD75635.1"/>
    </source>
</evidence>
<name>A0A4Z0M8L5_9GAMM</name>
<evidence type="ECO:0000256" key="2">
    <source>
        <dbReference type="SAM" id="Phobius"/>
    </source>
</evidence>
<keyword evidence="2" id="KW-1133">Transmembrane helix</keyword>
<dbReference type="EMBL" id="SRLE01000002">
    <property type="protein sequence ID" value="TGD75635.1"/>
    <property type="molecule type" value="Genomic_DNA"/>
</dbReference>
<accession>A0A4Z0M8L5</accession>
<feature type="compositionally biased region" description="Basic and acidic residues" evidence="1">
    <location>
        <begin position="73"/>
        <end position="94"/>
    </location>
</feature>
<dbReference type="InterPro" id="IPR049806">
    <property type="entry name" value="MasK-like_C"/>
</dbReference>
<feature type="transmembrane region" description="Helical" evidence="2">
    <location>
        <begin position="24"/>
        <end position="45"/>
    </location>
</feature>
<gene>
    <name evidence="3" type="ORF">E4634_01735</name>
</gene>
<dbReference type="OrthoDB" id="7057177at2"/>
<evidence type="ECO:0000256" key="1">
    <source>
        <dbReference type="SAM" id="MobiDB-lite"/>
    </source>
</evidence>
<proteinExistence type="predicted"/>
<evidence type="ECO:0000313" key="4">
    <source>
        <dbReference type="Proteomes" id="UP000298050"/>
    </source>
</evidence>
<protein>
    <submittedName>
        <fullName evidence="3">AgmX/PglI C-terminal domain-containing protein</fullName>
    </submittedName>
</protein>
<dbReference type="Proteomes" id="UP000298050">
    <property type="component" value="Unassembled WGS sequence"/>
</dbReference>